<dbReference type="SMART" id="SM00347">
    <property type="entry name" value="HTH_MARR"/>
    <property type="match status" value="1"/>
</dbReference>
<gene>
    <name evidence="2" type="ORF">GALL_86750</name>
</gene>
<dbReference type="EMBL" id="MLJW01000028">
    <property type="protein sequence ID" value="OIR09068.1"/>
    <property type="molecule type" value="Genomic_DNA"/>
</dbReference>
<proteinExistence type="predicted"/>
<dbReference type="Pfam" id="PF12802">
    <property type="entry name" value="MarR_2"/>
    <property type="match status" value="1"/>
</dbReference>
<dbReference type="PROSITE" id="PS50995">
    <property type="entry name" value="HTH_MARR_2"/>
    <property type="match status" value="1"/>
</dbReference>
<protein>
    <submittedName>
        <fullName evidence="2">MarR family protein</fullName>
    </submittedName>
</protein>
<dbReference type="PANTHER" id="PTHR33164:SF43">
    <property type="entry name" value="HTH-TYPE TRANSCRIPTIONAL REPRESSOR YETL"/>
    <property type="match status" value="1"/>
</dbReference>
<dbReference type="PANTHER" id="PTHR33164">
    <property type="entry name" value="TRANSCRIPTIONAL REGULATOR, MARR FAMILY"/>
    <property type="match status" value="1"/>
</dbReference>
<evidence type="ECO:0000313" key="2">
    <source>
        <dbReference type="EMBL" id="OIR09068.1"/>
    </source>
</evidence>
<dbReference type="InterPro" id="IPR039422">
    <property type="entry name" value="MarR/SlyA-like"/>
</dbReference>
<dbReference type="SUPFAM" id="SSF46785">
    <property type="entry name" value="Winged helix' DNA-binding domain"/>
    <property type="match status" value="1"/>
</dbReference>
<dbReference type="Gene3D" id="1.10.10.10">
    <property type="entry name" value="Winged helix-like DNA-binding domain superfamily/Winged helix DNA-binding domain"/>
    <property type="match status" value="1"/>
</dbReference>
<dbReference type="InterPro" id="IPR036390">
    <property type="entry name" value="WH_DNA-bd_sf"/>
</dbReference>
<feature type="domain" description="HTH marR-type" evidence="1">
    <location>
        <begin position="21"/>
        <end position="153"/>
    </location>
</feature>
<dbReference type="AlphaFoldDB" id="A0A1J5T5H0"/>
<accession>A0A1J5T5H0</accession>
<dbReference type="GO" id="GO:0006950">
    <property type="term" value="P:response to stress"/>
    <property type="evidence" value="ECO:0007669"/>
    <property type="project" value="TreeGrafter"/>
</dbReference>
<sequence length="159" mass="16908">MRKPPSGSGIPAVGEGKRGEAGYLGYLLRQAASAQRLRMDRALGGLGLTLPQFLVLTMARAYPGASNADLARLTQLTPQTLSVIVGNLLKAGWVERRAHAAHGRIQMIRPTPAGEALLEACRHHTAPLEAGLAGSFSDAELALVRRWLAAAAQDPHMED</sequence>
<dbReference type="InterPro" id="IPR000835">
    <property type="entry name" value="HTH_MarR-typ"/>
</dbReference>
<comment type="caution">
    <text evidence="2">The sequence shown here is derived from an EMBL/GenBank/DDBJ whole genome shotgun (WGS) entry which is preliminary data.</text>
</comment>
<dbReference type="InterPro" id="IPR036388">
    <property type="entry name" value="WH-like_DNA-bd_sf"/>
</dbReference>
<organism evidence="2">
    <name type="scientific">mine drainage metagenome</name>
    <dbReference type="NCBI Taxonomy" id="410659"/>
    <lineage>
        <taxon>unclassified sequences</taxon>
        <taxon>metagenomes</taxon>
        <taxon>ecological metagenomes</taxon>
    </lineage>
</organism>
<reference evidence="2" key="1">
    <citation type="submission" date="2016-10" db="EMBL/GenBank/DDBJ databases">
        <title>Sequence of Gallionella enrichment culture.</title>
        <authorList>
            <person name="Poehlein A."/>
            <person name="Muehling M."/>
            <person name="Daniel R."/>
        </authorList>
    </citation>
    <scope>NUCLEOTIDE SEQUENCE</scope>
</reference>
<dbReference type="GO" id="GO:0003700">
    <property type="term" value="F:DNA-binding transcription factor activity"/>
    <property type="evidence" value="ECO:0007669"/>
    <property type="project" value="InterPro"/>
</dbReference>
<evidence type="ECO:0000259" key="1">
    <source>
        <dbReference type="PROSITE" id="PS50995"/>
    </source>
</evidence>
<name>A0A1J5T5H0_9ZZZZ</name>